<sequence length="197" mass="21044">MNDDETLRVYGSKAQEYDALTGKFNQTDPRLGAFMASLPQGAHVLDLGCGPGTSAAAMARHGLRVTALDPVPEMIALASRHPGVDTRLAGFDDIEGTDIYDGIWANFSLLHAARSDMPRYLAALAQALKPAGRFHIGMKTGTGSKRDAIGRFYTYYTDAELTGLLEDVGLTITARVTGREKGLDGVEAPYICLAAHG</sequence>
<accession>A0A9X1K283</accession>
<evidence type="ECO:0000313" key="5">
    <source>
        <dbReference type="EMBL" id="MBW4707277.1"/>
    </source>
</evidence>
<evidence type="ECO:0000256" key="2">
    <source>
        <dbReference type="ARBA" id="ARBA00022679"/>
    </source>
</evidence>
<dbReference type="InterPro" id="IPR041698">
    <property type="entry name" value="Methyltransf_25"/>
</dbReference>
<name>A0A9X1K283_9RHOB</name>
<dbReference type="GO" id="GO:0008168">
    <property type="term" value="F:methyltransferase activity"/>
    <property type="evidence" value="ECO:0007669"/>
    <property type="project" value="UniProtKB-KW"/>
</dbReference>
<proteinExistence type="predicted"/>
<feature type="domain" description="Methyltransferase" evidence="4">
    <location>
        <begin position="44"/>
        <end position="132"/>
    </location>
</feature>
<keyword evidence="6" id="KW-1185">Reference proteome</keyword>
<dbReference type="AlphaFoldDB" id="A0A9X1K283"/>
<reference evidence="5" key="1">
    <citation type="submission" date="2021-07" db="EMBL/GenBank/DDBJ databases">
        <title>Roseobacter insulae sp. nov., isolated from a tidal flat.</title>
        <authorList>
            <person name="Park S."/>
            <person name="Yoon J.-H."/>
        </authorList>
    </citation>
    <scope>NUCLEOTIDE SEQUENCE</scope>
    <source>
        <strain evidence="5">YSTF-M11</strain>
    </source>
</reference>
<protein>
    <submittedName>
        <fullName evidence="5">Class I SAM-dependent methyltransferase</fullName>
    </submittedName>
</protein>
<dbReference type="RefSeq" id="WP_219499845.1">
    <property type="nucleotide sequence ID" value="NZ_JAHXDN010000001.1"/>
</dbReference>
<dbReference type="PANTHER" id="PTHR43464:SF19">
    <property type="entry name" value="UBIQUINONE BIOSYNTHESIS O-METHYLTRANSFERASE, MITOCHONDRIAL"/>
    <property type="match status" value="1"/>
</dbReference>
<keyword evidence="2" id="KW-0808">Transferase</keyword>
<dbReference type="CDD" id="cd02440">
    <property type="entry name" value="AdoMet_MTases"/>
    <property type="match status" value="1"/>
</dbReference>
<dbReference type="Proteomes" id="UP001138661">
    <property type="component" value="Unassembled WGS sequence"/>
</dbReference>
<dbReference type="Pfam" id="PF13649">
    <property type="entry name" value="Methyltransf_25"/>
    <property type="match status" value="1"/>
</dbReference>
<evidence type="ECO:0000256" key="1">
    <source>
        <dbReference type="ARBA" id="ARBA00022603"/>
    </source>
</evidence>
<organism evidence="5 6">
    <name type="scientific">Roseobacter insulae</name>
    <dbReference type="NCBI Taxonomy" id="2859783"/>
    <lineage>
        <taxon>Bacteria</taxon>
        <taxon>Pseudomonadati</taxon>
        <taxon>Pseudomonadota</taxon>
        <taxon>Alphaproteobacteria</taxon>
        <taxon>Rhodobacterales</taxon>
        <taxon>Roseobacteraceae</taxon>
        <taxon>Roseobacter</taxon>
    </lineage>
</organism>
<gene>
    <name evidence="5" type="ORF">KX928_05705</name>
</gene>
<evidence type="ECO:0000313" key="6">
    <source>
        <dbReference type="Proteomes" id="UP001138661"/>
    </source>
</evidence>
<dbReference type="PANTHER" id="PTHR43464">
    <property type="entry name" value="METHYLTRANSFERASE"/>
    <property type="match status" value="1"/>
</dbReference>
<keyword evidence="1 5" id="KW-0489">Methyltransferase</keyword>
<evidence type="ECO:0000256" key="3">
    <source>
        <dbReference type="ARBA" id="ARBA00022691"/>
    </source>
</evidence>
<comment type="caution">
    <text evidence="5">The sequence shown here is derived from an EMBL/GenBank/DDBJ whole genome shotgun (WGS) entry which is preliminary data.</text>
</comment>
<keyword evidence="3" id="KW-0949">S-adenosyl-L-methionine</keyword>
<dbReference type="GO" id="GO:0032259">
    <property type="term" value="P:methylation"/>
    <property type="evidence" value="ECO:0007669"/>
    <property type="project" value="UniProtKB-KW"/>
</dbReference>
<dbReference type="EMBL" id="JAHXDN010000001">
    <property type="protein sequence ID" value="MBW4707277.1"/>
    <property type="molecule type" value="Genomic_DNA"/>
</dbReference>
<evidence type="ECO:0000259" key="4">
    <source>
        <dbReference type="Pfam" id="PF13649"/>
    </source>
</evidence>